<name>A0A806TGD4_PRIMG</name>
<keyword evidence="2" id="KW-0808">Transferase</keyword>
<sequence>MKEHQSISISLCMIVKDEEAVIRDCLSSIQEIVDEIIVVDTGSTDETKKIIAEFTDFIYDFKWTNDFSAARNFAFSKAKKDYILWLDADDIITAENKVKLLTLKQTLNPNIDAVSMNYHLAFDESGNPSFISRRNRLVKRKMNFKWFGFVHEFLEVYGNIIDSDIAITHKNFKKSSDRNLRIYEELLKDGKSFSPRDQYYYANECKDHCMYEQAIEWYQKFLDGAKGWLEDNIEACGRMADCYIYLKDWSNAIDSCINSFRYHAPRGEICCRLGFIYLQQNCIEKAISWYKLATEIEIPNTSPFVNKPCYTWLPHLQLCLCYSKLSKFHEAKKHNSLAASFVPDNPHVKHNENFLHSVLQ</sequence>
<dbReference type="Gene3D" id="1.25.40.10">
    <property type="entry name" value="Tetratricopeptide repeat domain"/>
    <property type="match status" value="1"/>
</dbReference>
<protein>
    <submittedName>
        <fullName evidence="2">SPBc2 prophage-derived glycosyltransferase SunS</fullName>
        <ecNumber evidence="2">2.4.1.-</ecNumber>
    </submittedName>
</protein>
<dbReference type="PANTHER" id="PTHR43630">
    <property type="entry name" value="POLY-BETA-1,6-N-ACETYL-D-GLUCOSAMINE SYNTHASE"/>
    <property type="match status" value="1"/>
</dbReference>
<dbReference type="CDD" id="cd02511">
    <property type="entry name" value="Beta4Glucosyltransferase"/>
    <property type="match status" value="1"/>
</dbReference>
<dbReference type="SMART" id="SM00028">
    <property type="entry name" value="TPR"/>
    <property type="match status" value="3"/>
</dbReference>
<dbReference type="SUPFAM" id="SSF53448">
    <property type="entry name" value="Nucleotide-diphospho-sugar transferases"/>
    <property type="match status" value="1"/>
</dbReference>
<dbReference type="SUPFAM" id="SSF48452">
    <property type="entry name" value="TPR-like"/>
    <property type="match status" value="1"/>
</dbReference>
<dbReference type="InterPro" id="IPR019734">
    <property type="entry name" value="TPR_rpt"/>
</dbReference>
<dbReference type="Pfam" id="PF13181">
    <property type="entry name" value="TPR_8"/>
    <property type="match status" value="1"/>
</dbReference>
<evidence type="ECO:0000313" key="2">
    <source>
        <dbReference type="EMBL" id="AKP77200.1"/>
    </source>
</evidence>
<dbReference type="EC" id="2.4.1.-" evidence="2"/>
<dbReference type="InterPro" id="IPR001173">
    <property type="entry name" value="Glyco_trans_2-like"/>
</dbReference>
<dbReference type="InterPro" id="IPR029044">
    <property type="entry name" value="Nucleotide-diphossugar_trans"/>
</dbReference>
<feature type="domain" description="Glycosyltransferase 2-like" evidence="1">
    <location>
        <begin position="10"/>
        <end position="132"/>
    </location>
</feature>
<reference evidence="2 3" key="1">
    <citation type="submission" date="2015-01" db="EMBL/GenBank/DDBJ databases">
        <title>Genome sequence of bacillus megaterium Q3.</title>
        <authorList>
            <person name="Wang Y."/>
            <person name="Luo K."/>
            <person name="Bai L."/>
            <person name="Luo F."/>
        </authorList>
    </citation>
    <scope>NUCLEOTIDE SEQUENCE [LARGE SCALE GENOMIC DNA]</scope>
    <source>
        <strain evidence="2 3">Q3</strain>
    </source>
</reference>
<dbReference type="Gene3D" id="3.90.550.10">
    <property type="entry name" value="Spore Coat Polysaccharide Biosynthesis Protein SpsA, Chain A"/>
    <property type="match status" value="1"/>
</dbReference>
<proteinExistence type="predicted"/>
<gene>
    <name evidence="2" type="primary">sunS</name>
    <name evidence="2" type="ORF">AS52_02235</name>
</gene>
<accession>A0A806TGD4</accession>
<organism evidence="2 3">
    <name type="scientific">Priestia megaterium Q3</name>
    <dbReference type="NCBI Taxonomy" id="1452722"/>
    <lineage>
        <taxon>Bacteria</taxon>
        <taxon>Bacillati</taxon>
        <taxon>Bacillota</taxon>
        <taxon>Bacilli</taxon>
        <taxon>Bacillales</taxon>
        <taxon>Bacillaceae</taxon>
        <taxon>Priestia</taxon>
    </lineage>
</organism>
<dbReference type="Proteomes" id="UP000036410">
    <property type="component" value="Chromosome"/>
</dbReference>
<dbReference type="Pfam" id="PF00535">
    <property type="entry name" value="Glycos_transf_2"/>
    <property type="match status" value="1"/>
</dbReference>
<evidence type="ECO:0000313" key="3">
    <source>
        <dbReference type="Proteomes" id="UP000036410"/>
    </source>
</evidence>
<dbReference type="EMBL" id="CP010586">
    <property type="protein sequence ID" value="AKP77200.1"/>
    <property type="molecule type" value="Genomic_DNA"/>
</dbReference>
<dbReference type="InterPro" id="IPR011990">
    <property type="entry name" value="TPR-like_helical_dom_sf"/>
</dbReference>
<evidence type="ECO:0000259" key="1">
    <source>
        <dbReference type="Pfam" id="PF00535"/>
    </source>
</evidence>
<keyword evidence="2" id="KW-0328">Glycosyltransferase</keyword>
<dbReference type="AlphaFoldDB" id="A0A806TGD4"/>
<dbReference type="GO" id="GO:0016757">
    <property type="term" value="F:glycosyltransferase activity"/>
    <property type="evidence" value="ECO:0007669"/>
    <property type="project" value="UniProtKB-KW"/>
</dbReference>
<dbReference type="RefSeq" id="WP_049164387.1">
    <property type="nucleotide sequence ID" value="NZ_CP010586.1"/>
</dbReference>
<dbReference type="PANTHER" id="PTHR43630:SF2">
    <property type="entry name" value="GLYCOSYLTRANSFERASE"/>
    <property type="match status" value="1"/>
</dbReference>